<dbReference type="InterPro" id="IPR018540">
    <property type="entry name" value="Spo0E-like"/>
</dbReference>
<keyword evidence="2" id="KW-1185">Reference proteome</keyword>
<proteinExistence type="predicted"/>
<evidence type="ECO:0000313" key="1">
    <source>
        <dbReference type="EMBL" id="RHW43609.1"/>
    </source>
</evidence>
<dbReference type="GO" id="GO:0046983">
    <property type="term" value="F:protein dimerization activity"/>
    <property type="evidence" value="ECO:0007669"/>
    <property type="project" value="InterPro"/>
</dbReference>
<dbReference type="InterPro" id="IPR037208">
    <property type="entry name" value="Spo0E-like_sf"/>
</dbReference>
<reference evidence="1 2" key="1">
    <citation type="journal article" date="2017" name="Int. J. Syst. Evol. Microbiol.">
        <title>Bacillus notoginsengisoli sp. nov., a novel bacterium isolated from the rhizosphere of Panax notoginseng.</title>
        <authorList>
            <person name="Zhang M.Y."/>
            <person name="Cheng J."/>
            <person name="Cai Y."/>
            <person name="Zhang T.Y."/>
            <person name="Wu Y.Y."/>
            <person name="Manikprabhu D."/>
            <person name="Li W.J."/>
            <person name="Zhang Y.X."/>
        </authorList>
    </citation>
    <scope>NUCLEOTIDE SEQUENCE [LARGE SCALE GENOMIC DNA]</scope>
    <source>
        <strain evidence="1 2">JCM 30743</strain>
    </source>
</reference>
<dbReference type="Gene3D" id="4.10.280.10">
    <property type="entry name" value="Helix-loop-helix DNA-binding domain"/>
    <property type="match status" value="1"/>
</dbReference>
<dbReference type="GO" id="GO:0043937">
    <property type="term" value="P:regulation of sporulation"/>
    <property type="evidence" value="ECO:0007669"/>
    <property type="project" value="InterPro"/>
</dbReference>
<sequence>MLIEPDELISKIEYLRNELINTGLQKGLTSTEAITISQELDQYIVECQRCFPEVRHCVNTL</sequence>
<organism evidence="1 2">
    <name type="scientific">Neobacillus notoginsengisoli</name>
    <dbReference type="NCBI Taxonomy" id="1578198"/>
    <lineage>
        <taxon>Bacteria</taxon>
        <taxon>Bacillati</taxon>
        <taxon>Bacillota</taxon>
        <taxon>Bacilli</taxon>
        <taxon>Bacillales</taxon>
        <taxon>Bacillaceae</taxon>
        <taxon>Neobacillus</taxon>
    </lineage>
</organism>
<comment type="caution">
    <text evidence="1">The sequence shown here is derived from an EMBL/GenBank/DDBJ whole genome shotgun (WGS) entry which is preliminary data.</text>
</comment>
<evidence type="ECO:0000313" key="2">
    <source>
        <dbReference type="Proteomes" id="UP000284416"/>
    </source>
</evidence>
<name>A0A417Z0C7_9BACI</name>
<dbReference type="InterPro" id="IPR036638">
    <property type="entry name" value="HLH_DNA-bd_sf"/>
</dbReference>
<dbReference type="EMBL" id="QWEG01000001">
    <property type="protein sequence ID" value="RHW43609.1"/>
    <property type="molecule type" value="Genomic_DNA"/>
</dbReference>
<dbReference type="AlphaFoldDB" id="A0A417Z0C7"/>
<dbReference type="Proteomes" id="UP000284416">
    <property type="component" value="Unassembled WGS sequence"/>
</dbReference>
<gene>
    <name evidence="1" type="ORF">D1B31_01505</name>
</gene>
<dbReference type="SUPFAM" id="SSF140500">
    <property type="entry name" value="BAS1536-like"/>
    <property type="match status" value="1"/>
</dbReference>
<accession>A0A417Z0C7</accession>
<dbReference type="Pfam" id="PF09388">
    <property type="entry name" value="SpoOE-like"/>
    <property type="match status" value="1"/>
</dbReference>
<dbReference type="OrthoDB" id="2472990at2"/>
<protein>
    <submittedName>
        <fullName evidence="1">Aspartyl-phosphate phosphatase Spo0E family protein</fullName>
    </submittedName>
</protein>